<keyword evidence="13" id="KW-1185">Reference proteome</keyword>
<evidence type="ECO:0000313" key="12">
    <source>
        <dbReference type="EMBL" id="VUZ41560.1"/>
    </source>
</evidence>
<dbReference type="AlphaFoldDB" id="A0A564Y2U7"/>
<dbReference type="Proteomes" id="UP000321570">
    <property type="component" value="Unassembled WGS sequence"/>
</dbReference>
<evidence type="ECO:0000256" key="5">
    <source>
        <dbReference type="ARBA" id="ARBA00022801"/>
    </source>
</evidence>
<keyword evidence="4 10" id="KW-0732">Signal</keyword>
<evidence type="ECO:0000256" key="9">
    <source>
        <dbReference type="PROSITE-ProRule" id="PRU01240"/>
    </source>
</evidence>
<evidence type="ECO:0000256" key="6">
    <source>
        <dbReference type="ARBA" id="ARBA00022825"/>
    </source>
</evidence>
<dbReference type="Pfam" id="PF01483">
    <property type="entry name" value="P_proprotein"/>
    <property type="match status" value="1"/>
</dbReference>
<evidence type="ECO:0000256" key="1">
    <source>
        <dbReference type="ARBA" id="ARBA00005325"/>
    </source>
</evidence>
<keyword evidence="3" id="KW-0165">Cleavage on pair of basic residues</keyword>
<dbReference type="PANTHER" id="PTHR42884:SF14">
    <property type="entry name" value="NEUROENDOCRINE CONVERTASE 1"/>
    <property type="match status" value="1"/>
</dbReference>
<organism evidence="12 13">
    <name type="scientific">Hymenolepis diminuta</name>
    <name type="common">Rat tapeworm</name>
    <dbReference type="NCBI Taxonomy" id="6216"/>
    <lineage>
        <taxon>Eukaryota</taxon>
        <taxon>Metazoa</taxon>
        <taxon>Spiralia</taxon>
        <taxon>Lophotrochozoa</taxon>
        <taxon>Platyhelminthes</taxon>
        <taxon>Cestoda</taxon>
        <taxon>Eucestoda</taxon>
        <taxon>Cyclophyllidea</taxon>
        <taxon>Hymenolepididae</taxon>
        <taxon>Hymenolepis</taxon>
    </lineage>
</organism>
<gene>
    <name evidence="12" type="ORF">WMSIL1_LOCUS2521</name>
</gene>
<evidence type="ECO:0000256" key="3">
    <source>
        <dbReference type="ARBA" id="ARBA00022685"/>
    </source>
</evidence>
<protein>
    <recommendedName>
        <fullName evidence="11">P/Homo B domain-containing protein</fullName>
    </recommendedName>
</protein>
<dbReference type="PROSITE" id="PS51829">
    <property type="entry name" value="P_HOMO_B"/>
    <property type="match status" value="1"/>
</dbReference>
<comment type="similarity">
    <text evidence="1">Belongs to the peptidase S8 family. Furin subfamily.</text>
</comment>
<evidence type="ECO:0000313" key="13">
    <source>
        <dbReference type="Proteomes" id="UP000321570"/>
    </source>
</evidence>
<dbReference type="InterPro" id="IPR015500">
    <property type="entry name" value="Peptidase_S8_subtilisin-rel"/>
</dbReference>
<feature type="active site" description="Charge relay system" evidence="8 9">
    <location>
        <position position="188"/>
    </location>
</feature>
<evidence type="ECO:0000256" key="7">
    <source>
        <dbReference type="ARBA" id="ARBA00022837"/>
    </source>
</evidence>
<dbReference type="GO" id="GO:0000139">
    <property type="term" value="C:Golgi membrane"/>
    <property type="evidence" value="ECO:0007669"/>
    <property type="project" value="TreeGrafter"/>
</dbReference>
<dbReference type="InterPro" id="IPR023828">
    <property type="entry name" value="Peptidase_S8_Ser-AS"/>
</dbReference>
<dbReference type="GO" id="GO:0016485">
    <property type="term" value="P:protein processing"/>
    <property type="evidence" value="ECO:0007669"/>
    <property type="project" value="TreeGrafter"/>
</dbReference>
<proteinExistence type="inferred from homology"/>
<dbReference type="GO" id="GO:0004252">
    <property type="term" value="F:serine-type endopeptidase activity"/>
    <property type="evidence" value="ECO:0007669"/>
    <property type="project" value="UniProtKB-UniRule"/>
</dbReference>
<dbReference type="PANTHER" id="PTHR42884">
    <property type="entry name" value="PROPROTEIN CONVERTASE SUBTILISIN/KEXIN-RELATED"/>
    <property type="match status" value="1"/>
</dbReference>
<dbReference type="Gene3D" id="2.60.120.260">
    <property type="entry name" value="Galactose-binding domain-like"/>
    <property type="match status" value="1"/>
</dbReference>
<dbReference type="PRINTS" id="PR00723">
    <property type="entry name" value="SUBTILISIN"/>
</dbReference>
<keyword evidence="5 9" id="KW-0378">Hydrolase</keyword>
<evidence type="ECO:0000256" key="8">
    <source>
        <dbReference type="PIRSR" id="PIRSR615500-1"/>
    </source>
</evidence>
<accession>A0A564Y2U7</accession>
<feature type="signal peptide" evidence="10">
    <location>
        <begin position="1"/>
        <end position="22"/>
    </location>
</feature>
<keyword evidence="6 9" id="KW-0720">Serine protease</keyword>
<sequence length="698" mass="77686">MSSTELLRIYSLLIILILSVAGENHFVINGWPSDSELDALINDHNLTYRSRGCLSSDLHYFITKMSGDSLLKLYQKMSELPWVRGIDHQTPFYLQKKTVINGADSDGPEAAFQVVELPNDDEYRLVYEHHAKQLRKKLKFNDPNAPYMWQLLNDGNQFIGKNPGIDINVYPVYAVNITGKNIMAIVVDDALDTTHEDLIPNINFDFLADLLNNTRVDARGTDEKMPKSDDHGTEVAGLYAAVANNSRCAFGVAYDAKLGAVRLLGDKVTDYMVGEALTLFAENARIYITSWGPSDNGKSFRSPGKYMRKALKETWLNGNYGKGSVFIFPTGNGGLQGDNCGADGFVNHQNVIGVSALSENGLPPSYSEACAAVTVAVPVGGAEDKITFRQQMTRRHLFVPTTKINNMCTRGFVGTSASNPMAAGVIALAMEANPDLKPRDVSAILALSGRIPTASATDMYINGGGYLVSHTYGSGLLNAVRMVKLAKTWVPLGRRRTCVKQRGRWAVSPKDMKKSPFTQNLYPHKTVNFAFSFNSTDCDVEIIELVRVGMQWSCEHRGSLEVKLTSPSGQYAYLLYPRIKDHFKGKSEMIWKSLMHTGERCVGTWTVSVRDTGRRGYPTRRTSASHTSGAVRFIAIELLGTLENESAFQQNKENIAKHWHNERLNAHNKSKAVVLDEKKTAEIYDHERWHTLYETMEN</sequence>
<feature type="domain" description="P/Homo B" evidence="11">
    <location>
        <begin position="498"/>
        <end position="644"/>
    </location>
</feature>
<dbReference type="EMBL" id="CABIJS010000066">
    <property type="protein sequence ID" value="VUZ41560.1"/>
    <property type="molecule type" value="Genomic_DNA"/>
</dbReference>
<dbReference type="InterPro" id="IPR008979">
    <property type="entry name" value="Galactose-bd-like_sf"/>
</dbReference>
<dbReference type="InterPro" id="IPR002884">
    <property type="entry name" value="P_dom"/>
</dbReference>
<dbReference type="InterPro" id="IPR000209">
    <property type="entry name" value="Peptidase_S8/S53_dom"/>
</dbReference>
<feature type="active site" description="Charge relay system" evidence="8 9">
    <location>
        <position position="416"/>
    </location>
</feature>
<dbReference type="CDD" id="cd04059">
    <property type="entry name" value="Peptidases_S8_Protein_convertases_Kexins_Furin-like"/>
    <property type="match status" value="1"/>
</dbReference>
<evidence type="ECO:0000256" key="4">
    <source>
        <dbReference type="ARBA" id="ARBA00022729"/>
    </source>
</evidence>
<dbReference type="Pfam" id="PF00082">
    <property type="entry name" value="Peptidase_S8"/>
    <property type="match status" value="1"/>
</dbReference>
<keyword evidence="2 9" id="KW-0645">Protease</keyword>
<dbReference type="InterPro" id="IPR034182">
    <property type="entry name" value="Kexin/furin"/>
</dbReference>
<evidence type="ECO:0000256" key="10">
    <source>
        <dbReference type="SAM" id="SignalP"/>
    </source>
</evidence>
<name>A0A564Y2U7_HYMDI</name>
<keyword evidence="7" id="KW-0106">Calcium</keyword>
<evidence type="ECO:0000259" key="11">
    <source>
        <dbReference type="PROSITE" id="PS51829"/>
    </source>
</evidence>
<dbReference type="PROSITE" id="PS00138">
    <property type="entry name" value="SUBTILASE_SER"/>
    <property type="match status" value="1"/>
</dbReference>
<evidence type="ECO:0000256" key="2">
    <source>
        <dbReference type="ARBA" id="ARBA00022670"/>
    </source>
</evidence>
<dbReference type="GO" id="GO:0005802">
    <property type="term" value="C:trans-Golgi network"/>
    <property type="evidence" value="ECO:0007669"/>
    <property type="project" value="TreeGrafter"/>
</dbReference>
<dbReference type="PROSITE" id="PS51892">
    <property type="entry name" value="SUBTILASE"/>
    <property type="match status" value="1"/>
</dbReference>
<dbReference type="SUPFAM" id="SSF49785">
    <property type="entry name" value="Galactose-binding domain-like"/>
    <property type="match status" value="1"/>
</dbReference>
<feature type="active site" description="Charge relay system" evidence="8 9">
    <location>
        <position position="231"/>
    </location>
</feature>
<dbReference type="Gene3D" id="3.40.50.200">
    <property type="entry name" value="Peptidase S8/S53 domain"/>
    <property type="match status" value="1"/>
</dbReference>
<dbReference type="InterPro" id="IPR036852">
    <property type="entry name" value="Peptidase_S8/S53_dom_sf"/>
</dbReference>
<feature type="chain" id="PRO_5022091558" description="P/Homo B domain-containing protein" evidence="10">
    <location>
        <begin position="23"/>
        <end position="698"/>
    </location>
</feature>
<reference evidence="12 13" key="1">
    <citation type="submission" date="2019-07" db="EMBL/GenBank/DDBJ databases">
        <authorList>
            <person name="Jastrzebski P J."/>
            <person name="Paukszto L."/>
            <person name="Jastrzebski P J."/>
        </authorList>
    </citation>
    <scope>NUCLEOTIDE SEQUENCE [LARGE SCALE GENOMIC DNA]</scope>
    <source>
        <strain evidence="12 13">WMS-il1</strain>
    </source>
</reference>
<dbReference type="SUPFAM" id="SSF52743">
    <property type="entry name" value="Subtilisin-like"/>
    <property type="match status" value="1"/>
</dbReference>